<proteinExistence type="predicted"/>
<sequence length="53" mass="6007">MKKFLSLILLILILAGGSIEMKEVDGNKRKIGSLSKRSMKIRIRKTNSNYILS</sequence>
<protein>
    <submittedName>
        <fullName evidence="1">Uncharacterized protein</fullName>
    </submittedName>
</protein>
<accession>A0AAX2EHZ5</accession>
<reference evidence="1 2" key="1">
    <citation type="submission" date="2016-10" db="EMBL/GenBank/DDBJ databases">
        <authorList>
            <person name="Varghese N."/>
            <person name="Submissions S."/>
        </authorList>
    </citation>
    <scope>NUCLEOTIDE SEQUENCE [LARGE SCALE GENOMIC DNA]</scope>
    <source>
        <strain evidence="1 2">DSM 21619</strain>
    </source>
</reference>
<name>A0AAX2EHZ5_9BACI</name>
<dbReference type="AlphaFoldDB" id="A0AAX2EHZ5"/>
<evidence type="ECO:0000313" key="2">
    <source>
        <dbReference type="Proteomes" id="UP000199735"/>
    </source>
</evidence>
<dbReference type="Proteomes" id="UP000199735">
    <property type="component" value="Unassembled WGS sequence"/>
</dbReference>
<evidence type="ECO:0000313" key="1">
    <source>
        <dbReference type="EMBL" id="SEN76263.1"/>
    </source>
</evidence>
<comment type="caution">
    <text evidence="1">The sequence shown here is derived from an EMBL/GenBank/DDBJ whole genome shotgun (WGS) entry which is preliminary data.</text>
</comment>
<gene>
    <name evidence="1" type="ORF">SAMN04489762_2777</name>
</gene>
<dbReference type="EMBL" id="FOCD01000003">
    <property type="protein sequence ID" value="SEN76263.1"/>
    <property type="molecule type" value="Genomic_DNA"/>
</dbReference>
<organism evidence="1 2">
    <name type="scientific">Terribacillus saccharophilus</name>
    <dbReference type="NCBI Taxonomy" id="361277"/>
    <lineage>
        <taxon>Bacteria</taxon>
        <taxon>Bacillati</taxon>
        <taxon>Bacillota</taxon>
        <taxon>Bacilli</taxon>
        <taxon>Bacillales</taxon>
        <taxon>Bacillaceae</taxon>
        <taxon>Terribacillus</taxon>
    </lineage>
</organism>
<dbReference type="RefSeq" id="WP_164493468.1">
    <property type="nucleotide sequence ID" value="NZ_FOCD01000003.1"/>
</dbReference>